<feature type="domain" description="Cyclic nucleotide phosphodiesterase catalytic" evidence="17">
    <location>
        <begin position="318"/>
        <end position="548"/>
    </location>
</feature>
<keyword evidence="8" id="KW-0488">Methylation</keyword>
<dbReference type="OrthoDB" id="3231855at2759"/>
<evidence type="ECO:0000256" key="10">
    <source>
        <dbReference type="ARBA" id="ARBA00022801"/>
    </source>
</evidence>
<evidence type="ECO:0000256" key="9">
    <source>
        <dbReference type="ARBA" id="ARBA00022553"/>
    </source>
</evidence>
<evidence type="ECO:0000256" key="7">
    <source>
        <dbReference type="ARBA" id="ARBA00014478"/>
    </source>
</evidence>
<dbReference type="PANTHER" id="PTHR10156">
    <property type="entry name" value="2',3'-CYCLIC-NUCLEOTIDE 3'-PHOSPHODIESTERASE"/>
    <property type="match status" value="1"/>
</dbReference>
<evidence type="ECO:0000259" key="17">
    <source>
        <dbReference type="Pfam" id="PF05881"/>
    </source>
</evidence>
<dbReference type="GO" id="GO:0042470">
    <property type="term" value="C:melanosome"/>
    <property type="evidence" value="ECO:0007669"/>
    <property type="project" value="UniProtKB-SubCell"/>
</dbReference>
<keyword evidence="13" id="KW-0449">Lipoprotein</keyword>
<dbReference type="Ensembl" id="ENSSFOT00015066003.1">
    <property type="protein sequence ID" value="ENSSFOP00015074140.1"/>
    <property type="gene ID" value="ENSSFOG00015023161.2"/>
</dbReference>
<keyword evidence="12" id="KW-0472">Membrane</keyword>
<comment type="function">
    <text evidence="15">Catalyzes the formation of 2'-nucleotide products from 2',3'-cyclic substrates. May participate in RNA metabolism in the myelinating cell, CNP is the third most abundant protein in central nervous system myelin.</text>
</comment>
<keyword evidence="10" id="KW-0378">Hydrolase</keyword>
<evidence type="ECO:0000256" key="8">
    <source>
        <dbReference type="ARBA" id="ARBA00022481"/>
    </source>
</evidence>
<reference evidence="18 19" key="1">
    <citation type="submission" date="2019-04" db="EMBL/GenBank/DDBJ databases">
        <authorList>
            <consortium name="Wellcome Sanger Institute Data Sharing"/>
        </authorList>
    </citation>
    <scope>NUCLEOTIDE SEQUENCE [LARGE SCALE GENOMIC DNA]</scope>
</reference>
<evidence type="ECO:0000256" key="2">
    <source>
        <dbReference type="ARBA" id="ARBA00004223"/>
    </source>
</evidence>
<dbReference type="Gene3D" id="3.90.1740.10">
    <property type="entry name" value="2',3'-cyclic nucleotide 3'-phosphodiesterase superfamily"/>
    <property type="match status" value="1"/>
</dbReference>
<keyword evidence="19" id="KW-1185">Reference proteome</keyword>
<dbReference type="SUPFAM" id="SSF52540">
    <property type="entry name" value="P-loop containing nucleoside triphosphate hydrolases"/>
    <property type="match status" value="1"/>
</dbReference>
<comment type="similarity">
    <text evidence="4">Belongs to the 2H phosphoesterase superfamily. CNPase family.</text>
</comment>
<evidence type="ECO:0000256" key="11">
    <source>
        <dbReference type="ARBA" id="ARBA00022884"/>
    </source>
</evidence>
<feature type="region of interest" description="Disordered" evidence="16">
    <location>
        <begin position="1"/>
        <end position="162"/>
    </location>
</feature>
<reference evidence="18" key="2">
    <citation type="submission" date="2025-08" db="UniProtKB">
        <authorList>
            <consortium name="Ensembl"/>
        </authorList>
    </citation>
    <scope>IDENTIFICATION</scope>
</reference>
<proteinExistence type="inferred from homology"/>
<feature type="compositionally biased region" description="Basic and acidic residues" evidence="16">
    <location>
        <begin position="134"/>
        <end position="153"/>
    </location>
</feature>
<sequence>MENQEAGQGGEQLPPAAEPDVQSAPAEEPQEESVVAEPAEAEREPGCVSEQEPEQVPVAAAEEVPEPKKEEEEKREEGKVEEKQPDAEPEKPQEAEAGARDSEEAENADKRESEEQRKEEARSEEPSDGGTASEPEKESKPEGEDQKEEKVAEPSESPAVAPGSMSFAFLEQEDTVAFIRSSQTLFVLRGLPGSGKSQLARAIGDTYKDLCTLISGDEHGIKPEKYAASAEGIKAVDGAVADCCSSGKAVVVVDDTNHTHGRLARLGELAEENQYVALYVEPRTEWSRNVEQLTKKTHRGLNKGQIQALVCSMVETSLPFYFGWFLCPTQQEKLRNMANEFLSAVGSLEAFKEHVGDFAGEAEKEVNLQQYFQDKGVLHCTTKFCDYGKANGAKEYAEKQVVRESYGSKADLVLTALFLTPRTLGAQVSLTEAQLQLWPEDAEKEAVQSADLPRGSRAHVTLGCAEGVDPVQTGLDLLEVVLQCQQGDKGEHVQDLELGPLTYYGKGVWMVKLSEPLNTPAIFSSFYGPKEEELSGKEPEKKKKHKCTVM</sequence>
<evidence type="ECO:0000256" key="6">
    <source>
        <dbReference type="ARBA" id="ARBA00012317"/>
    </source>
</evidence>
<dbReference type="GO" id="GO:0003723">
    <property type="term" value="F:RNA binding"/>
    <property type="evidence" value="ECO:0007669"/>
    <property type="project" value="UniProtKB-KW"/>
</dbReference>
<evidence type="ECO:0000313" key="18">
    <source>
        <dbReference type="Ensembl" id="ENSSFOP00015074140.1"/>
    </source>
</evidence>
<accession>A0A8C9WGB7</accession>
<feature type="compositionally biased region" description="Low complexity" evidence="16">
    <location>
        <begin position="21"/>
        <end position="38"/>
    </location>
</feature>
<dbReference type="EC" id="3.1.4.37" evidence="6"/>
<dbReference type="Pfam" id="PF13671">
    <property type="entry name" value="AAA_33"/>
    <property type="match status" value="1"/>
</dbReference>
<dbReference type="InterPro" id="IPR008431">
    <property type="entry name" value="CNPase"/>
</dbReference>
<dbReference type="Pfam" id="PF05881">
    <property type="entry name" value="CNPase"/>
    <property type="match status" value="1"/>
</dbReference>
<evidence type="ECO:0000256" key="5">
    <source>
        <dbReference type="ARBA" id="ARBA00011781"/>
    </source>
</evidence>
<evidence type="ECO:0000313" key="19">
    <source>
        <dbReference type="Proteomes" id="UP000694397"/>
    </source>
</evidence>
<dbReference type="SUPFAM" id="SSF55144">
    <property type="entry name" value="LigT-like"/>
    <property type="match status" value="1"/>
</dbReference>
<dbReference type="Gene3D" id="3.40.50.300">
    <property type="entry name" value="P-loop containing nucleotide triphosphate hydrolases"/>
    <property type="match status" value="1"/>
</dbReference>
<keyword evidence="9" id="KW-0597">Phosphoprotein</keyword>
<organism evidence="18 19">
    <name type="scientific">Scleropages formosus</name>
    <name type="common">Asian bonytongue</name>
    <name type="synonym">Osteoglossum formosum</name>
    <dbReference type="NCBI Taxonomy" id="113540"/>
    <lineage>
        <taxon>Eukaryota</taxon>
        <taxon>Metazoa</taxon>
        <taxon>Chordata</taxon>
        <taxon>Craniata</taxon>
        <taxon>Vertebrata</taxon>
        <taxon>Euteleostomi</taxon>
        <taxon>Actinopterygii</taxon>
        <taxon>Neopterygii</taxon>
        <taxon>Teleostei</taxon>
        <taxon>Osteoglossocephala</taxon>
        <taxon>Osteoglossomorpha</taxon>
        <taxon>Osteoglossiformes</taxon>
        <taxon>Osteoglossidae</taxon>
        <taxon>Scleropages</taxon>
    </lineage>
</organism>
<dbReference type="InterPro" id="IPR009097">
    <property type="entry name" value="Cyclic_Pdiesterase"/>
</dbReference>
<gene>
    <name evidence="18" type="primary">CNP</name>
</gene>
<evidence type="ECO:0000256" key="1">
    <source>
        <dbReference type="ARBA" id="ARBA00000610"/>
    </source>
</evidence>
<keyword evidence="11" id="KW-0694">RNA-binding</keyword>
<evidence type="ECO:0000256" key="15">
    <source>
        <dbReference type="ARBA" id="ARBA00045937"/>
    </source>
</evidence>
<evidence type="ECO:0000256" key="14">
    <source>
        <dbReference type="ARBA" id="ARBA00023289"/>
    </source>
</evidence>
<dbReference type="GO" id="GO:0009214">
    <property type="term" value="P:cyclic nucleotide catabolic process"/>
    <property type="evidence" value="ECO:0007669"/>
    <property type="project" value="InterPro"/>
</dbReference>
<feature type="region of interest" description="Disordered" evidence="16">
    <location>
        <begin position="530"/>
        <end position="550"/>
    </location>
</feature>
<reference evidence="18" key="3">
    <citation type="submission" date="2025-09" db="UniProtKB">
        <authorList>
            <consortium name="Ensembl"/>
        </authorList>
    </citation>
    <scope>IDENTIFICATION</scope>
</reference>
<dbReference type="GeneTree" id="ENSGT00510000048410"/>
<comment type="catalytic activity">
    <reaction evidence="1">
        <text>a nucleoside 2',3'-cyclic phosphate + H2O = a nucleoside 2'-phosphate + H(+)</text>
        <dbReference type="Rhea" id="RHEA:14489"/>
        <dbReference type="ChEBI" id="CHEBI:15377"/>
        <dbReference type="ChEBI" id="CHEBI:15378"/>
        <dbReference type="ChEBI" id="CHEBI:66954"/>
        <dbReference type="ChEBI" id="CHEBI:78552"/>
        <dbReference type="EC" id="3.1.4.37"/>
    </reaction>
</comment>
<evidence type="ECO:0000256" key="3">
    <source>
        <dbReference type="ARBA" id="ARBA00004635"/>
    </source>
</evidence>
<dbReference type="GO" id="GO:0004113">
    <property type="term" value="F:2',3'-cyclic-nucleotide 3'-phosphodiesterase activity"/>
    <property type="evidence" value="ECO:0007669"/>
    <property type="project" value="UniProtKB-EC"/>
</dbReference>
<dbReference type="Proteomes" id="UP000694397">
    <property type="component" value="Chromosome 8"/>
</dbReference>
<dbReference type="AlphaFoldDB" id="A0A8C9WGB7"/>
<evidence type="ECO:0000256" key="12">
    <source>
        <dbReference type="ARBA" id="ARBA00023136"/>
    </source>
</evidence>
<dbReference type="InterPro" id="IPR027417">
    <property type="entry name" value="P-loop_NTPase"/>
</dbReference>
<feature type="compositionally biased region" description="Basic and acidic residues" evidence="16">
    <location>
        <begin position="65"/>
        <end position="125"/>
    </location>
</feature>
<evidence type="ECO:0000256" key="13">
    <source>
        <dbReference type="ARBA" id="ARBA00023288"/>
    </source>
</evidence>
<comment type="subcellular location">
    <subcellularLocation>
        <location evidence="2">Melanosome</location>
    </subcellularLocation>
    <subcellularLocation>
        <location evidence="3">Membrane</location>
        <topology evidence="3">Lipid-anchor</topology>
    </subcellularLocation>
</comment>
<protein>
    <recommendedName>
        <fullName evidence="7">2',3'-cyclic-nucleotide 3'-phosphodiesterase</fullName>
        <ecNumber evidence="6">3.1.4.37</ecNumber>
    </recommendedName>
</protein>
<feature type="compositionally biased region" description="Basic and acidic residues" evidence="16">
    <location>
        <begin position="530"/>
        <end position="541"/>
    </location>
</feature>
<name>A0A8C9WGB7_SCLFO</name>
<keyword evidence="14" id="KW-0636">Prenylation</keyword>
<evidence type="ECO:0000256" key="4">
    <source>
        <dbReference type="ARBA" id="ARBA00008662"/>
    </source>
</evidence>
<dbReference type="InterPro" id="IPR047325">
    <property type="entry name" value="CNPase_cat"/>
</dbReference>
<dbReference type="GO" id="GO:0016020">
    <property type="term" value="C:membrane"/>
    <property type="evidence" value="ECO:0007669"/>
    <property type="project" value="UniProtKB-SubCell"/>
</dbReference>
<dbReference type="PANTHER" id="PTHR10156:SF0">
    <property type="entry name" value="2',3'-CYCLIC-NUCLEOTIDE 3'-PHOSPHODIESTERASE"/>
    <property type="match status" value="1"/>
</dbReference>
<comment type="subunit">
    <text evidence="5">Exists as monomers and homodimers.</text>
</comment>
<evidence type="ECO:0000256" key="16">
    <source>
        <dbReference type="SAM" id="MobiDB-lite"/>
    </source>
</evidence>